<reference evidence="1 2" key="1">
    <citation type="submission" date="2020-07" db="EMBL/GenBank/DDBJ databases">
        <authorList>
            <person name="Cui H."/>
        </authorList>
    </citation>
    <scope>NUCLEOTIDE SEQUENCE [LARGE SCALE GENOMIC DNA]</scope>
    <source>
        <strain evidence="1 2">YPL8</strain>
    </source>
</reference>
<evidence type="ECO:0000313" key="1">
    <source>
        <dbReference type="EMBL" id="QLG47610.1"/>
    </source>
</evidence>
<evidence type="ECO:0000313" key="2">
    <source>
        <dbReference type="Proteomes" id="UP000509241"/>
    </source>
</evidence>
<name>A0A7D5GIF3_9EURY</name>
<dbReference type="AlphaFoldDB" id="A0A7D5GIF3"/>
<gene>
    <name evidence="1" type="ORF">HYG82_01490</name>
</gene>
<dbReference type="EMBL" id="CP058601">
    <property type="protein sequence ID" value="QLG47610.1"/>
    <property type="molecule type" value="Genomic_DNA"/>
</dbReference>
<dbReference type="GeneID" id="56031923"/>
<keyword evidence="2" id="KW-1185">Reference proteome</keyword>
<dbReference type="Proteomes" id="UP000509241">
    <property type="component" value="Chromosome"/>
</dbReference>
<proteinExistence type="predicted"/>
<sequence length="511" mass="59596">MVSERLRENLIFLSSLGRYNTERRPVIRQYFDQQLRSEELGQKEVDVSDVREFGDQKKALSEESDADFNVIFQEILLTLPEDINPQDFQGYLLFRYSHLNDPLEELGYFTIYDLLSFEALLRDAVLEDTGLLLSDLHCFESREEYADFSDIHEPSNQFQQQWRKTVVLDVQAVLREFVEGTLPDDPTFDPNLHEERIETGREILEFLSHSGDSTTTMDFLSNPLFQLGGDSSEIVVPFPEVLLTTAQYRIEEYVSRFESVQGIENHRKGGVVEELAQNLLTQVPNRNFVKEFEFIHDPNPGEADGILFFDSSYWVIEIKSHPIFRKIPNQIELVKNRFTDKAVQAIEQIDTAQDYLESLDDEFGLMYNLTGNKNWPSMEAGGIIVLDGFIPTLFSGNERVDQELGVGQVHQHLANDDRVVIITLYDLYQLLQEEEIENTDEFLLWRTGYDKSFPIWGYSEREYWAFYFDNYRDNGEWEEALETAVEKDIVTIYTSERFNDKSLLRNLAENR</sequence>
<dbReference type="RefSeq" id="WP_179259352.1">
    <property type="nucleotide sequence ID" value="NZ_CP058601.1"/>
</dbReference>
<organism evidence="1 2">
    <name type="scientific">Natrinema halophilum</name>
    <dbReference type="NCBI Taxonomy" id="1699371"/>
    <lineage>
        <taxon>Archaea</taxon>
        <taxon>Methanobacteriati</taxon>
        <taxon>Methanobacteriota</taxon>
        <taxon>Stenosarchaea group</taxon>
        <taxon>Halobacteria</taxon>
        <taxon>Halobacteriales</taxon>
        <taxon>Natrialbaceae</taxon>
        <taxon>Natrinema</taxon>
    </lineage>
</organism>
<accession>A0A7D5GIF3</accession>
<dbReference type="OrthoDB" id="346014at2157"/>
<protein>
    <submittedName>
        <fullName evidence="1">Uncharacterized protein</fullName>
    </submittedName>
</protein>
<dbReference type="KEGG" id="haly:HYG82_01490"/>